<sequence>MMNATVKETILDQHDLDDSGIPYRITLQNAVIAEIDEESGEIVSTEIPAFDSLMASIALRRCHRAEKLCGEDLRFLRRVLGITAKDFAHEINIEVATLSRWETARQTIGEAQERLIRLFIVEILKDQAPAIPIDRKCIMQIGLKATPADLKALNFDFSLRCFLDRASRHSEENWAEVPHAA</sequence>
<keyword evidence="3" id="KW-1185">Reference proteome</keyword>
<dbReference type="EMBL" id="BKCN01000006">
    <property type="protein sequence ID" value="GER03884.1"/>
    <property type="molecule type" value="Genomic_DNA"/>
</dbReference>
<proteinExistence type="predicted"/>
<dbReference type="RefSeq" id="WP_042086531.1">
    <property type="nucleotide sequence ID" value="NZ_BKCN01000006.1"/>
</dbReference>
<dbReference type="AlphaFoldDB" id="A0A5A7N803"/>
<dbReference type="Proteomes" id="UP000324996">
    <property type="component" value="Unassembled WGS sequence"/>
</dbReference>
<dbReference type="CDD" id="cd00093">
    <property type="entry name" value="HTH_XRE"/>
    <property type="match status" value="1"/>
</dbReference>
<organism evidence="2 3">
    <name type="scientific">Iodidimonas nitroreducens</name>
    <dbReference type="NCBI Taxonomy" id="1236968"/>
    <lineage>
        <taxon>Bacteria</taxon>
        <taxon>Pseudomonadati</taxon>
        <taxon>Pseudomonadota</taxon>
        <taxon>Alphaproteobacteria</taxon>
        <taxon>Iodidimonadales</taxon>
        <taxon>Iodidimonadaceae</taxon>
        <taxon>Iodidimonas</taxon>
    </lineage>
</organism>
<dbReference type="GO" id="GO:0003677">
    <property type="term" value="F:DNA binding"/>
    <property type="evidence" value="ECO:0007669"/>
    <property type="project" value="InterPro"/>
</dbReference>
<name>A0A5A7N803_9PROT</name>
<dbReference type="InterPro" id="IPR010982">
    <property type="entry name" value="Lambda_DNA-bd_dom_sf"/>
</dbReference>
<comment type="caution">
    <text evidence="2">The sequence shown here is derived from an EMBL/GenBank/DDBJ whole genome shotgun (WGS) entry which is preliminary data.</text>
</comment>
<evidence type="ECO:0000313" key="2">
    <source>
        <dbReference type="EMBL" id="GER03884.1"/>
    </source>
</evidence>
<evidence type="ECO:0000259" key="1">
    <source>
        <dbReference type="PROSITE" id="PS50943"/>
    </source>
</evidence>
<dbReference type="Gene3D" id="1.10.260.40">
    <property type="entry name" value="lambda repressor-like DNA-binding domains"/>
    <property type="match status" value="1"/>
</dbReference>
<gene>
    <name evidence="2" type="ORF">JCM17846_15660</name>
</gene>
<accession>A0A5A7N803</accession>
<dbReference type="SUPFAM" id="SSF47413">
    <property type="entry name" value="lambda repressor-like DNA-binding domains"/>
    <property type="match status" value="1"/>
</dbReference>
<protein>
    <recommendedName>
        <fullName evidence="1">HTH cro/C1-type domain-containing protein</fullName>
    </recommendedName>
</protein>
<dbReference type="PROSITE" id="PS50943">
    <property type="entry name" value="HTH_CROC1"/>
    <property type="match status" value="1"/>
</dbReference>
<dbReference type="InterPro" id="IPR001387">
    <property type="entry name" value="Cro/C1-type_HTH"/>
</dbReference>
<reference evidence="2 3" key="1">
    <citation type="submission" date="2019-09" db="EMBL/GenBank/DDBJ databases">
        <title>NBRP : Genome information of microbial organism related human and environment.</title>
        <authorList>
            <person name="Hattori M."/>
            <person name="Oshima K."/>
            <person name="Inaba H."/>
            <person name="Suda W."/>
            <person name="Sakamoto M."/>
            <person name="Iino T."/>
            <person name="Kitahara M."/>
            <person name="Oshida Y."/>
            <person name="Iida T."/>
            <person name="Kudo T."/>
            <person name="Itoh T."/>
            <person name="Ohkuma M."/>
        </authorList>
    </citation>
    <scope>NUCLEOTIDE SEQUENCE [LARGE SCALE GENOMIC DNA]</scope>
    <source>
        <strain evidence="2 3">Q-1</strain>
    </source>
</reference>
<evidence type="ECO:0000313" key="3">
    <source>
        <dbReference type="Proteomes" id="UP000324996"/>
    </source>
</evidence>
<feature type="domain" description="HTH cro/C1-type" evidence="1">
    <location>
        <begin position="73"/>
        <end position="108"/>
    </location>
</feature>